<protein>
    <submittedName>
        <fullName evidence="1">Uncharacterized protein</fullName>
    </submittedName>
</protein>
<reference evidence="1" key="1">
    <citation type="submission" date="2018-05" db="EMBL/GenBank/DDBJ databases">
        <title>Draft genome of Mucuna pruriens seed.</title>
        <authorList>
            <person name="Nnadi N.E."/>
            <person name="Vos R."/>
            <person name="Hasami M.H."/>
            <person name="Devisetty U.K."/>
            <person name="Aguiy J.C."/>
        </authorList>
    </citation>
    <scope>NUCLEOTIDE SEQUENCE [LARGE SCALE GENOMIC DNA]</scope>
    <source>
        <strain evidence="1">JCA_2017</strain>
    </source>
</reference>
<dbReference type="AlphaFoldDB" id="A0A371G1A3"/>
<dbReference type="OrthoDB" id="1747743at2759"/>
<dbReference type="Proteomes" id="UP000257109">
    <property type="component" value="Unassembled WGS sequence"/>
</dbReference>
<accession>A0A371G1A3</accession>
<gene>
    <name evidence="1" type="ORF">CR513_34912</name>
</gene>
<comment type="caution">
    <text evidence="1">The sequence shown here is derived from an EMBL/GenBank/DDBJ whole genome shotgun (WGS) entry which is preliminary data.</text>
</comment>
<name>A0A371G1A3_MUCPR</name>
<dbReference type="EMBL" id="QJKJ01007153">
    <property type="protein sequence ID" value="RDX84103.1"/>
    <property type="molecule type" value="Genomic_DNA"/>
</dbReference>
<feature type="non-terminal residue" evidence="1">
    <location>
        <position position="1"/>
    </location>
</feature>
<evidence type="ECO:0000313" key="1">
    <source>
        <dbReference type="EMBL" id="RDX84103.1"/>
    </source>
</evidence>
<keyword evidence="2" id="KW-1185">Reference proteome</keyword>
<proteinExistence type="predicted"/>
<evidence type="ECO:0000313" key="2">
    <source>
        <dbReference type="Proteomes" id="UP000257109"/>
    </source>
</evidence>
<organism evidence="1 2">
    <name type="scientific">Mucuna pruriens</name>
    <name type="common">Velvet bean</name>
    <name type="synonym">Dolichos pruriens</name>
    <dbReference type="NCBI Taxonomy" id="157652"/>
    <lineage>
        <taxon>Eukaryota</taxon>
        <taxon>Viridiplantae</taxon>
        <taxon>Streptophyta</taxon>
        <taxon>Embryophyta</taxon>
        <taxon>Tracheophyta</taxon>
        <taxon>Spermatophyta</taxon>
        <taxon>Magnoliopsida</taxon>
        <taxon>eudicotyledons</taxon>
        <taxon>Gunneridae</taxon>
        <taxon>Pentapetalae</taxon>
        <taxon>rosids</taxon>
        <taxon>fabids</taxon>
        <taxon>Fabales</taxon>
        <taxon>Fabaceae</taxon>
        <taxon>Papilionoideae</taxon>
        <taxon>50 kb inversion clade</taxon>
        <taxon>NPAAA clade</taxon>
        <taxon>indigoferoid/millettioid clade</taxon>
        <taxon>Phaseoleae</taxon>
        <taxon>Mucuna</taxon>
    </lineage>
</organism>
<sequence length="97" mass="11191">MSRLVGNKNGLVRGGIVVDRQVSTTFTLRKYVDEMMCDVVSMEATHLLLVTYYEVSNRCSFVHLGEKVVLKPLSPRGVCENQIKMRTKREEEREKKE</sequence>